<reference evidence="1 2" key="1">
    <citation type="submission" date="2019-06" db="EMBL/GenBank/DDBJ databases">
        <title>Whole genome shotgun sequence of Nitrobacter winogradskyi NBRC 14297.</title>
        <authorList>
            <person name="Hosoyama A."/>
            <person name="Uohara A."/>
            <person name="Ohji S."/>
            <person name="Ichikawa N."/>
        </authorList>
    </citation>
    <scope>NUCLEOTIDE SEQUENCE [LARGE SCALE GENOMIC DNA]</scope>
    <source>
        <strain evidence="1 2">NBRC 14297</strain>
    </source>
</reference>
<name>A0A4Y3WG76_NITWI</name>
<evidence type="ECO:0000313" key="1">
    <source>
        <dbReference type="EMBL" id="GEC16789.1"/>
    </source>
</evidence>
<dbReference type="EMBL" id="BJNF01000077">
    <property type="protein sequence ID" value="GEC16789.1"/>
    <property type="molecule type" value="Genomic_DNA"/>
</dbReference>
<protein>
    <submittedName>
        <fullName evidence="1">Uncharacterized protein</fullName>
    </submittedName>
</protein>
<accession>A0A4Y3WG76</accession>
<gene>
    <name evidence="1" type="ORF">NWI01_26810</name>
</gene>
<evidence type="ECO:0000313" key="2">
    <source>
        <dbReference type="Proteomes" id="UP000318825"/>
    </source>
</evidence>
<dbReference type="Proteomes" id="UP000318825">
    <property type="component" value="Unassembled WGS sequence"/>
</dbReference>
<dbReference type="AlphaFoldDB" id="A0A4Y3WG76"/>
<comment type="caution">
    <text evidence="1">The sequence shown here is derived from an EMBL/GenBank/DDBJ whole genome shotgun (WGS) entry which is preliminary data.</text>
</comment>
<proteinExistence type="predicted"/>
<organism evidence="1 2">
    <name type="scientific">Nitrobacter winogradskyi</name>
    <name type="common">Nitrobacter agilis</name>
    <dbReference type="NCBI Taxonomy" id="913"/>
    <lineage>
        <taxon>Bacteria</taxon>
        <taxon>Pseudomonadati</taxon>
        <taxon>Pseudomonadota</taxon>
        <taxon>Alphaproteobacteria</taxon>
        <taxon>Hyphomicrobiales</taxon>
        <taxon>Nitrobacteraceae</taxon>
        <taxon>Nitrobacter</taxon>
    </lineage>
</organism>
<sequence>MISEYRLGSLLLKKTMEFTTDKKGEPLSRRLPFKTDRADVYSWGYLDFYYCNDFLDYHGLRRQSLSASGGI</sequence>